<evidence type="ECO:0000313" key="1">
    <source>
        <dbReference type="EMBL" id="KAE9390335.1"/>
    </source>
</evidence>
<keyword evidence="2" id="KW-1185">Reference proteome</keyword>
<dbReference type="Proteomes" id="UP000799118">
    <property type="component" value="Unassembled WGS sequence"/>
</dbReference>
<dbReference type="EMBL" id="ML769662">
    <property type="protein sequence ID" value="KAE9390335.1"/>
    <property type="molecule type" value="Genomic_DNA"/>
</dbReference>
<dbReference type="AlphaFoldDB" id="A0A6A4GZ22"/>
<reference evidence="1" key="1">
    <citation type="journal article" date="2019" name="Environ. Microbiol.">
        <title>Fungal ecological strategies reflected in gene transcription - a case study of two litter decomposers.</title>
        <authorList>
            <person name="Barbi F."/>
            <person name="Kohler A."/>
            <person name="Barry K."/>
            <person name="Baskaran P."/>
            <person name="Daum C."/>
            <person name="Fauchery L."/>
            <person name="Ihrmark K."/>
            <person name="Kuo A."/>
            <person name="LaButti K."/>
            <person name="Lipzen A."/>
            <person name="Morin E."/>
            <person name="Grigoriev I.V."/>
            <person name="Henrissat B."/>
            <person name="Lindahl B."/>
            <person name="Martin F."/>
        </authorList>
    </citation>
    <scope>NUCLEOTIDE SEQUENCE</scope>
    <source>
        <strain evidence="1">JB14</strain>
    </source>
</reference>
<evidence type="ECO:0000313" key="2">
    <source>
        <dbReference type="Proteomes" id="UP000799118"/>
    </source>
</evidence>
<proteinExistence type="predicted"/>
<name>A0A6A4GZ22_9AGAR</name>
<accession>A0A6A4GZ22</accession>
<organism evidence="1 2">
    <name type="scientific">Gymnopus androsaceus JB14</name>
    <dbReference type="NCBI Taxonomy" id="1447944"/>
    <lineage>
        <taxon>Eukaryota</taxon>
        <taxon>Fungi</taxon>
        <taxon>Dikarya</taxon>
        <taxon>Basidiomycota</taxon>
        <taxon>Agaricomycotina</taxon>
        <taxon>Agaricomycetes</taxon>
        <taxon>Agaricomycetidae</taxon>
        <taxon>Agaricales</taxon>
        <taxon>Marasmiineae</taxon>
        <taxon>Omphalotaceae</taxon>
        <taxon>Gymnopus</taxon>
    </lineage>
</organism>
<sequence>MDSIQLFRLDAEFDFGNLIQTWKDSGRAHSAHRVFYRRRVTLKHKIHGRAKSKLALTKDCYSIPISTRFVVQAHGQQRLDLLGLLPTVEVINGLIVCYFEYCNWIYRHVNQTASSRNWEHLKKNGVNSDHIILALARVQ</sequence>
<gene>
    <name evidence="1" type="ORF">BT96DRAFT_350903</name>
</gene>
<protein>
    <submittedName>
        <fullName evidence="1">Uncharacterized protein</fullName>
    </submittedName>
</protein>
<dbReference type="OrthoDB" id="762982at2759"/>